<dbReference type="Gramene" id="TraesCLE_scaffold_013232_01G000100.1">
    <property type="protein sequence ID" value="TraesCLE_scaffold_013232_01G000100.1"/>
    <property type="gene ID" value="TraesCLE_scaffold_013232_01G000100"/>
</dbReference>
<dbReference type="OrthoDB" id="758624at2759"/>
<feature type="compositionally biased region" description="Acidic residues" evidence="1">
    <location>
        <begin position="389"/>
        <end position="399"/>
    </location>
</feature>
<protein>
    <submittedName>
        <fullName evidence="2">Uncharacterized protein</fullName>
    </submittedName>
</protein>
<dbReference type="RefSeq" id="XP_044410503.1">
    <property type="nucleotide sequence ID" value="XM_044554568.1"/>
</dbReference>
<dbReference type="Gramene" id="TraesROB_scaffold_002725_01G000200.1">
    <property type="protein sequence ID" value="TraesROB_scaffold_002725_01G000200.1"/>
    <property type="gene ID" value="TraesROB_scaffold_002725_01G000200"/>
</dbReference>
<accession>A0A3B5Z114</accession>
<reference evidence="2" key="1">
    <citation type="submission" date="2018-08" db="EMBL/GenBank/DDBJ databases">
        <authorList>
            <person name="Rossello M."/>
        </authorList>
    </citation>
    <scope>NUCLEOTIDE SEQUENCE [LARGE SCALE GENOMIC DNA]</scope>
    <source>
        <strain evidence="2">cv. Chinese Spring</strain>
    </source>
</reference>
<reference evidence="2" key="2">
    <citation type="submission" date="2018-10" db="UniProtKB">
        <authorList>
            <consortium name="EnsemblPlants"/>
        </authorList>
    </citation>
    <scope>IDENTIFICATION</scope>
</reference>
<dbReference type="Gramene" id="TraesLDM1B03G00327700.1">
    <property type="protein sequence ID" value="TraesLDM1B03G00327700.1.CDS1"/>
    <property type="gene ID" value="TraesLDM1B03G00327700"/>
</dbReference>
<dbReference type="Pfam" id="PF05340">
    <property type="entry name" value="DUF740"/>
    <property type="match status" value="1"/>
</dbReference>
<dbReference type="Gramene" id="TraesCS1B02G288200.1">
    <property type="protein sequence ID" value="TraesCS1B02G288200.1.cds1"/>
    <property type="gene ID" value="TraesCS1B02G288200"/>
</dbReference>
<dbReference type="GeneID" id="123135487"/>
<feature type="region of interest" description="Disordered" evidence="1">
    <location>
        <begin position="388"/>
        <end position="437"/>
    </location>
</feature>
<dbReference type="EnsemblPlants" id="TraesCS1B02G288200.1">
    <property type="protein sequence ID" value="TraesCS1B02G288200.1.cds1"/>
    <property type="gene ID" value="TraesCS1B02G288200"/>
</dbReference>
<gene>
    <name evidence="2" type="primary">LOC123135487</name>
</gene>
<evidence type="ECO:0000313" key="2">
    <source>
        <dbReference type="EnsemblPlants" id="TraesCS1B02G288200.1.cds1"/>
    </source>
</evidence>
<feature type="compositionally biased region" description="Low complexity" evidence="1">
    <location>
        <begin position="273"/>
        <end position="283"/>
    </location>
</feature>
<dbReference type="PANTHER" id="PTHR31659">
    <property type="entry name" value="PROTEIN: UPF0503-LIKE PROTEIN, PUTATIVE (DUF740)-RELATED"/>
    <property type="match status" value="1"/>
</dbReference>
<proteinExistence type="predicted"/>
<dbReference type="OMA" id="SPGHADN"/>
<dbReference type="Gramene" id="TraesCS1B03G0804700.1">
    <property type="protein sequence ID" value="TraesCS1B03G0804700.1.CDS1"/>
    <property type="gene ID" value="TraesCS1B03G0804700"/>
</dbReference>
<evidence type="ECO:0000313" key="3">
    <source>
        <dbReference type="Proteomes" id="UP000019116"/>
    </source>
</evidence>
<evidence type="ECO:0000256" key="1">
    <source>
        <dbReference type="SAM" id="MobiDB-lite"/>
    </source>
</evidence>
<dbReference type="Gramene" id="TraesWEE_scaffold_040717_01G000100.1">
    <property type="protein sequence ID" value="TraesWEE_scaffold_040717_01G000100.1"/>
    <property type="gene ID" value="TraesWEE_scaffold_040717_01G000100"/>
</dbReference>
<sequence>MTLQMEPPRPPPLKSVSTSCDLHPEETFTGFCTACLRERLAGLEASDAVAAAPGRKSTSAIRSLFSRPFAAAAGGAAPSSSGAAPPDLRRCKSFSCGGRGGDALAAAVAAGADEPQRWSCDVRGRSTLWALFHQDDRERVRDGTAFGAFPASSSAAAAALPAEFQQLPPARPCVPEILEDEIVMAESSDEITPVVEPVSVVGTSGEMETEAYGTGEVKAMKDHIDIESSQPKKPPPMDLKEIAGSFRLAASVFSKKWHKWRRKQKLKKEEAAGSKAAAAAMPPSEKPSKPSFLRRSRLRGEAGSEFAGGRRSCDTDPRFSVDAGRMSVDDVGLSWDGPRASWDGYLFGAGAGIGLGRAPPPLSRLPPILSALEDSPAGVVERSDGQIPVEDDSQLEPDGDANTPGGSAQTRDYYMDTSSRRRRSLERSSSVLRRSFEVPDPKPVPAAAAITNATVPPLTGSSEFYHFHHAEDLLDQRFSSNSLIEDFPVTLDAAFPGPAKKPRRLGKAWSLWGFIHRRATGRRNDPSDAADRAFSEPWPELRVRGYSNAGMQRCNSNASARSSFSSNSAGLGSSRRCFVDGNGHGHGSVKRRQEDQCMLERNRSARYSPGHHADNGMLRFYLTPLRSASGRRGTTGLPANGGRHLRSQSLARSMLRLY</sequence>
<organism evidence="2">
    <name type="scientific">Triticum aestivum</name>
    <name type="common">Wheat</name>
    <dbReference type="NCBI Taxonomy" id="4565"/>
    <lineage>
        <taxon>Eukaryota</taxon>
        <taxon>Viridiplantae</taxon>
        <taxon>Streptophyta</taxon>
        <taxon>Embryophyta</taxon>
        <taxon>Tracheophyta</taxon>
        <taxon>Spermatophyta</taxon>
        <taxon>Magnoliopsida</taxon>
        <taxon>Liliopsida</taxon>
        <taxon>Poales</taxon>
        <taxon>Poaceae</taxon>
        <taxon>BOP clade</taxon>
        <taxon>Pooideae</taxon>
        <taxon>Triticodae</taxon>
        <taxon>Triticeae</taxon>
        <taxon>Triticinae</taxon>
        <taxon>Triticum</taxon>
    </lineage>
</organism>
<feature type="region of interest" description="Disordered" evidence="1">
    <location>
        <begin position="264"/>
        <end position="322"/>
    </location>
</feature>
<dbReference type="PANTHER" id="PTHR31659:SF9">
    <property type="entry name" value="PROTEIN: UPF0503-LIKE PROTEIN, PUTATIVE (DUF740)-RELATED"/>
    <property type="match status" value="1"/>
</dbReference>
<dbReference type="Gramene" id="TraesPARA_EIv1.0_0180080.1">
    <property type="protein sequence ID" value="TraesPARA_EIv1.0_0180080.1.CDS1"/>
    <property type="gene ID" value="TraesPARA_EIv1.0_0180080"/>
</dbReference>
<dbReference type="AlphaFoldDB" id="A0A3B5Z114"/>
<name>A0A3B5Z114_WHEAT</name>
<dbReference type="InterPro" id="IPR008004">
    <property type="entry name" value="OCTOPUS-like"/>
</dbReference>
<dbReference type="STRING" id="4565.A0A3B5Z114"/>
<dbReference type="Gramene" id="TraesKAR1B01G0329440.1">
    <property type="protein sequence ID" value="cds.TraesKAR1B01G0329440.1"/>
    <property type="gene ID" value="TraesKAR1B01G0329440"/>
</dbReference>
<dbReference type="Proteomes" id="UP000019116">
    <property type="component" value="Chromosome 1B"/>
</dbReference>
<keyword evidence="3" id="KW-1185">Reference proteome</keyword>